<proteinExistence type="inferred from homology"/>
<dbReference type="Gene3D" id="1.20.58.70">
    <property type="match status" value="1"/>
</dbReference>
<protein>
    <recommendedName>
        <fullName evidence="5">Direct IAP-binding protein with low pI</fullName>
    </recommendedName>
</protein>
<dbReference type="GO" id="GO:0005840">
    <property type="term" value="C:ribosome"/>
    <property type="evidence" value="ECO:0007669"/>
    <property type="project" value="UniProtKB-KW"/>
</dbReference>
<organism evidence="7">
    <name type="scientific">Triatoma dimidiata</name>
    <name type="common">Kissing bug</name>
    <name type="synonym">Meccus dimidiatus</name>
    <dbReference type="NCBI Taxonomy" id="72491"/>
    <lineage>
        <taxon>Eukaryota</taxon>
        <taxon>Metazoa</taxon>
        <taxon>Ecdysozoa</taxon>
        <taxon>Arthropoda</taxon>
        <taxon>Hexapoda</taxon>
        <taxon>Insecta</taxon>
        <taxon>Pterygota</taxon>
        <taxon>Neoptera</taxon>
        <taxon>Paraneoptera</taxon>
        <taxon>Hemiptera</taxon>
        <taxon>Heteroptera</taxon>
        <taxon>Panheteroptera</taxon>
        <taxon>Cimicomorpha</taxon>
        <taxon>Reduviidae</taxon>
        <taxon>Triatominae</taxon>
        <taxon>Triatoma</taxon>
    </lineage>
</organism>
<evidence type="ECO:0000256" key="2">
    <source>
        <dbReference type="ARBA" id="ARBA00022703"/>
    </source>
</evidence>
<evidence type="ECO:0000256" key="4">
    <source>
        <dbReference type="ARBA" id="ARBA00023128"/>
    </source>
</evidence>
<comment type="similarity">
    <text evidence="6">Belongs to the Smac/DIABLO protein family.</text>
</comment>
<dbReference type="InterPro" id="IPR015142">
    <property type="entry name" value="Smac_DIABLO"/>
</dbReference>
<dbReference type="GO" id="GO:0005739">
    <property type="term" value="C:mitochondrion"/>
    <property type="evidence" value="ECO:0007669"/>
    <property type="project" value="UniProtKB-SubCell"/>
</dbReference>
<feature type="non-terminal residue" evidence="7">
    <location>
        <position position="1"/>
    </location>
</feature>
<reference evidence="7" key="1">
    <citation type="journal article" date="2018" name="J. Proteomics">
        <title>Exploring the molecular complexity of Triatoma dimidiata sialome.</title>
        <authorList>
            <person name="Santiago P.B."/>
            <person name="de Araujo C.N."/>
            <person name="Charneau S."/>
            <person name="Bastos I.M.D."/>
            <person name="Assumpcao T.C.F."/>
            <person name="Queiroz R.M.L."/>
            <person name="Praca Y.R."/>
            <person name="Cordeiro T.M."/>
            <person name="Garcia C.H.S."/>
            <person name="da Silva I.G."/>
            <person name="Raiol T."/>
            <person name="Motta F.N."/>
            <person name="de Araujo Oliveira J.V."/>
            <person name="de Sousa M.V."/>
            <person name="Ribeiro J.M.C."/>
            <person name="de Santana J.M."/>
        </authorList>
    </citation>
    <scope>NUCLEOTIDE SEQUENCE</scope>
    <source>
        <strain evidence="7">Santander</strain>
        <tissue evidence="7">Salivary glands</tissue>
    </source>
</reference>
<comment type="subcellular location">
    <subcellularLocation>
        <location evidence="1">Mitochondrion</location>
    </subcellularLocation>
</comment>
<dbReference type="SUPFAM" id="SSF46984">
    <property type="entry name" value="Smac/diablo"/>
    <property type="match status" value="1"/>
</dbReference>
<dbReference type="AlphaFoldDB" id="A0A0V0GC33"/>
<name>A0A0V0GC33_TRIDM</name>
<evidence type="ECO:0000313" key="7">
    <source>
        <dbReference type="EMBL" id="JAP05414.1"/>
    </source>
</evidence>
<dbReference type="InterPro" id="IPR009062">
    <property type="entry name" value="Smac/DIABLO-like_sf"/>
</dbReference>
<sequence length="216" mass="24333">KLANVCDSLILTIAKCKCFKISEKPLYKFLPIGLCVTNNEKIKKIEFQAPKALTHEHLIQQASSVAVNAATQLLTQTVVAILDTAEDYKQALLDLISLLQESKEVLGENRIQGELSDLIIASRAKTNDFKNQLIQLETLLNYVEKVVVSTAETSFLAGAEFVSTCLSERLYSAKVQVEEVLKNIKLLESEHLNLQKEVIFETSEYEEKKLKNYKQK</sequence>
<evidence type="ECO:0000256" key="5">
    <source>
        <dbReference type="ARBA" id="ARBA00033049"/>
    </source>
</evidence>
<evidence type="ECO:0000256" key="1">
    <source>
        <dbReference type="ARBA" id="ARBA00004173"/>
    </source>
</evidence>
<accession>A0A0V0GC33</accession>
<dbReference type="GO" id="GO:0051402">
    <property type="term" value="P:neuron apoptotic process"/>
    <property type="evidence" value="ECO:0007669"/>
    <property type="project" value="TreeGrafter"/>
</dbReference>
<keyword evidence="4" id="KW-0496">Mitochondrion</keyword>
<keyword evidence="3" id="KW-0809">Transit peptide</keyword>
<dbReference type="PANTHER" id="PTHR32247">
    <property type="entry name" value="DIABLO HOMOLOG, MITOCHONDRIAL"/>
    <property type="match status" value="1"/>
</dbReference>
<dbReference type="PANTHER" id="PTHR32247:SF3">
    <property type="entry name" value="DIABLO IAP-BINDING MITOCHONDRIAL PROTEIN"/>
    <property type="match status" value="1"/>
</dbReference>
<keyword evidence="7" id="KW-0687">Ribonucleoprotein</keyword>
<keyword evidence="7" id="KW-0689">Ribosomal protein</keyword>
<dbReference type="Pfam" id="PF09057">
    <property type="entry name" value="Smac_DIABLO"/>
    <property type="match status" value="1"/>
</dbReference>
<dbReference type="GO" id="GO:0008631">
    <property type="term" value="P:intrinsic apoptotic signaling pathway in response to oxidative stress"/>
    <property type="evidence" value="ECO:0007669"/>
    <property type="project" value="TreeGrafter"/>
</dbReference>
<keyword evidence="2" id="KW-0053">Apoptosis</keyword>
<evidence type="ECO:0000256" key="6">
    <source>
        <dbReference type="ARBA" id="ARBA00046319"/>
    </source>
</evidence>
<dbReference type="EMBL" id="GECL01000710">
    <property type="protein sequence ID" value="JAP05414.1"/>
    <property type="molecule type" value="Transcribed_RNA"/>
</dbReference>
<evidence type="ECO:0000256" key="3">
    <source>
        <dbReference type="ARBA" id="ARBA00022946"/>
    </source>
</evidence>